<reference evidence="3" key="1">
    <citation type="journal article" date="2013" name="Genome Announc.">
        <title>Draft genome sequence of the grapevine dieback fungus Eutypa lata UCR-EL1.</title>
        <authorList>
            <person name="Blanco-Ulate B."/>
            <person name="Rolshausen P.E."/>
            <person name="Cantu D."/>
        </authorList>
    </citation>
    <scope>NUCLEOTIDE SEQUENCE [LARGE SCALE GENOMIC DNA]</scope>
    <source>
        <strain evidence="3">UCR-EL1</strain>
    </source>
</reference>
<organism evidence="2 3">
    <name type="scientific">Eutypa lata (strain UCR-EL1)</name>
    <name type="common">Grapevine dieback disease fungus</name>
    <name type="synonym">Eutypa armeniacae</name>
    <dbReference type="NCBI Taxonomy" id="1287681"/>
    <lineage>
        <taxon>Eukaryota</taxon>
        <taxon>Fungi</taxon>
        <taxon>Dikarya</taxon>
        <taxon>Ascomycota</taxon>
        <taxon>Pezizomycotina</taxon>
        <taxon>Sordariomycetes</taxon>
        <taxon>Xylariomycetidae</taxon>
        <taxon>Xylariales</taxon>
        <taxon>Diatrypaceae</taxon>
        <taxon>Eutypa</taxon>
    </lineage>
</organism>
<evidence type="ECO:0000313" key="3">
    <source>
        <dbReference type="Proteomes" id="UP000012174"/>
    </source>
</evidence>
<dbReference type="KEGG" id="ela:UCREL1_8930"/>
<feature type="signal peptide" evidence="1">
    <location>
        <begin position="1"/>
        <end position="15"/>
    </location>
</feature>
<gene>
    <name evidence="2" type="ORF">UCREL1_8930</name>
</gene>
<dbReference type="OMA" id="RNELYTC"/>
<protein>
    <submittedName>
        <fullName evidence="2">Uncharacterized protein</fullName>
    </submittedName>
</protein>
<keyword evidence="3" id="KW-1185">Reference proteome</keyword>
<name>M7SIZ7_EUTLA</name>
<feature type="chain" id="PRO_5012249203" evidence="1">
    <location>
        <begin position="16"/>
        <end position="188"/>
    </location>
</feature>
<dbReference type="Proteomes" id="UP000012174">
    <property type="component" value="Unassembled WGS sequence"/>
</dbReference>
<accession>M7SIZ7</accession>
<proteinExistence type="predicted"/>
<dbReference type="HOGENOM" id="CLU_1315630_0_0_1"/>
<sequence length="188" mass="21659">MLFLLTISLISTTVGLPTPILGGYHAPASRRFGNDAVQAQFHFDPFRLTDLCIQCSKNTPDDLEFGCDIQFNWENPNANRSDSCQFSWRWDGVTKEHGDQNDYNVDYYQCIHEGPEFFQYYFQSMVDYSNFSLRLSHKFKDARHFQPPEFANMFAEGNFTLIQTENISTSVIYTAQGPFEAPFKGLTI</sequence>
<dbReference type="OrthoDB" id="4802756at2759"/>
<keyword evidence="1" id="KW-0732">Signal</keyword>
<dbReference type="EMBL" id="KB707119">
    <property type="protein sequence ID" value="EMR64122.1"/>
    <property type="molecule type" value="Genomic_DNA"/>
</dbReference>
<evidence type="ECO:0000313" key="2">
    <source>
        <dbReference type="EMBL" id="EMR64122.1"/>
    </source>
</evidence>
<dbReference type="eggNOG" id="ENOG502RKI8">
    <property type="taxonomic scope" value="Eukaryota"/>
</dbReference>
<dbReference type="AlphaFoldDB" id="M7SIZ7"/>
<evidence type="ECO:0000256" key="1">
    <source>
        <dbReference type="SAM" id="SignalP"/>
    </source>
</evidence>